<keyword evidence="1" id="KW-0472">Membrane</keyword>
<comment type="caution">
    <text evidence="2">The sequence shown here is derived from an EMBL/GenBank/DDBJ whole genome shotgun (WGS) entry which is preliminary data.</text>
</comment>
<feature type="transmembrane region" description="Helical" evidence="1">
    <location>
        <begin position="32"/>
        <end position="49"/>
    </location>
</feature>
<evidence type="ECO:0000256" key="1">
    <source>
        <dbReference type="SAM" id="Phobius"/>
    </source>
</evidence>
<proteinExistence type="predicted"/>
<sequence>MDILIPLLLGVGINLIIYTIGIFLIKDRKSCLISLYLTTISSVFISLLIGGFTGIGILVISLGMFIVAITLSLITLFTKRAIKS</sequence>
<dbReference type="EMBL" id="BJXW01000021">
    <property type="protein sequence ID" value="GEN31611.1"/>
    <property type="molecule type" value="Genomic_DNA"/>
</dbReference>
<dbReference type="RefSeq" id="WP_146937966.1">
    <property type="nucleotide sequence ID" value="NZ_BJXW01000021.1"/>
</dbReference>
<dbReference type="OrthoDB" id="2973948at2"/>
<keyword evidence="1" id="KW-0812">Transmembrane</keyword>
<feature type="transmembrane region" description="Helical" evidence="1">
    <location>
        <begin position="6"/>
        <end position="25"/>
    </location>
</feature>
<gene>
    <name evidence="2" type="ORF">CQU01_18490</name>
</gene>
<organism evidence="2 3">
    <name type="scientific">Cerasibacillus quisquiliarum</name>
    <dbReference type="NCBI Taxonomy" id="227865"/>
    <lineage>
        <taxon>Bacteria</taxon>
        <taxon>Bacillati</taxon>
        <taxon>Bacillota</taxon>
        <taxon>Bacilli</taxon>
        <taxon>Bacillales</taxon>
        <taxon>Bacillaceae</taxon>
        <taxon>Cerasibacillus</taxon>
    </lineage>
</organism>
<keyword evidence="3" id="KW-1185">Reference proteome</keyword>
<accession>A0A511V0R2</accession>
<name>A0A511V0R2_9BACI</name>
<keyword evidence="1" id="KW-1133">Transmembrane helix</keyword>
<evidence type="ECO:0008006" key="4">
    <source>
        <dbReference type="Google" id="ProtNLM"/>
    </source>
</evidence>
<evidence type="ECO:0000313" key="2">
    <source>
        <dbReference type="EMBL" id="GEN31611.1"/>
    </source>
</evidence>
<evidence type="ECO:0000313" key="3">
    <source>
        <dbReference type="Proteomes" id="UP000321491"/>
    </source>
</evidence>
<feature type="transmembrane region" description="Helical" evidence="1">
    <location>
        <begin position="55"/>
        <end position="77"/>
    </location>
</feature>
<dbReference type="AlphaFoldDB" id="A0A511V0R2"/>
<dbReference type="Proteomes" id="UP000321491">
    <property type="component" value="Unassembled WGS sequence"/>
</dbReference>
<protein>
    <recommendedName>
        <fullName evidence="4">YesK-like protein</fullName>
    </recommendedName>
</protein>
<reference evidence="2 3" key="1">
    <citation type="submission" date="2019-07" db="EMBL/GenBank/DDBJ databases">
        <title>Whole genome shotgun sequence of Cerasibacillus quisquiliarum NBRC 102429.</title>
        <authorList>
            <person name="Hosoyama A."/>
            <person name="Uohara A."/>
            <person name="Ohji S."/>
            <person name="Ichikawa N."/>
        </authorList>
    </citation>
    <scope>NUCLEOTIDE SEQUENCE [LARGE SCALE GENOMIC DNA]</scope>
    <source>
        <strain evidence="2 3">NBRC 102429</strain>
    </source>
</reference>